<protein>
    <submittedName>
        <fullName evidence="1">Uncharacterized protein</fullName>
    </submittedName>
</protein>
<sequence length="287" mass="32881">MEGKHFEKWFETVTPKLKLQGIIVMDIASCHSVKKEKIPPSSWKSAVQEWLSEKEVIYMESRLELQLNFCRKLHTQFSCPRLRPFFQTSRPKLDFGSVFIPTAHLEKCTTCVDCEDLCDILEEILDTLNDPDTPSTPERLRLVNLIQWTVLKRSRKSIRLQNQEFKDYIREIERLNRIPIASALETEESQTSVCIASERHSVEETGTLGVAAPTQHHTHKALSSMEEGETSAEESYVALGVGKSLENRDFWIGEKGICVDRKNLRSLNPKNPRSLNIAGRIRGVMLK</sequence>
<reference evidence="1" key="1">
    <citation type="submission" date="2020-08" db="EMBL/GenBank/DDBJ databases">
        <title>Multicomponent nature underlies the extraordinary mechanical properties of spider dragline silk.</title>
        <authorList>
            <person name="Kono N."/>
            <person name="Nakamura H."/>
            <person name="Mori M."/>
            <person name="Yoshida Y."/>
            <person name="Ohtoshi R."/>
            <person name="Malay A.D."/>
            <person name="Moran D.A.P."/>
            <person name="Tomita M."/>
            <person name="Numata K."/>
            <person name="Arakawa K."/>
        </authorList>
    </citation>
    <scope>NUCLEOTIDE SEQUENCE</scope>
</reference>
<dbReference type="AlphaFoldDB" id="A0A8X6WS46"/>
<evidence type="ECO:0000313" key="2">
    <source>
        <dbReference type="Proteomes" id="UP000886998"/>
    </source>
</evidence>
<organism evidence="1 2">
    <name type="scientific">Trichonephila inaurata madagascariensis</name>
    <dbReference type="NCBI Taxonomy" id="2747483"/>
    <lineage>
        <taxon>Eukaryota</taxon>
        <taxon>Metazoa</taxon>
        <taxon>Ecdysozoa</taxon>
        <taxon>Arthropoda</taxon>
        <taxon>Chelicerata</taxon>
        <taxon>Arachnida</taxon>
        <taxon>Araneae</taxon>
        <taxon>Araneomorphae</taxon>
        <taxon>Entelegynae</taxon>
        <taxon>Araneoidea</taxon>
        <taxon>Nephilidae</taxon>
        <taxon>Trichonephila</taxon>
        <taxon>Trichonephila inaurata</taxon>
    </lineage>
</organism>
<dbReference type="EMBL" id="BMAV01001048">
    <property type="protein sequence ID" value="GFY38756.1"/>
    <property type="molecule type" value="Genomic_DNA"/>
</dbReference>
<gene>
    <name evidence="1" type="ORF">TNIN_448171</name>
</gene>
<name>A0A8X6WS46_9ARAC</name>
<proteinExistence type="predicted"/>
<dbReference type="Proteomes" id="UP000886998">
    <property type="component" value="Unassembled WGS sequence"/>
</dbReference>
<accession>A0A8X6WS46</accession>
<comment type="caution">
    <text evidence="1">The sequence shown here is derived from an EMBL/GenBank/DDBJ whole genome shotgun (WGS) entry which is preliminary data.</text>
</comment>
<keyword evidence="2" id="KW-1185">Reference proteome</keyword>
<evidence type="ECO:0000313" key="1">
    <source>
        <dbReference type="EMBL" id="GFY38756.1"/>
    </source>
</evidence>